<dbReference type="STRING" id="632772.ROP_15250"/>
<dbReference type="EMBL" id="AP011115">
    <property type="protein sequence ID" value="BAH49772.1"/>
    <property type="molecule type" value="Genomic_DNA"/>
</dbReference>
<reference evidence="2 3" key="1">
    <citation type="submission" date="2009-03" db="EMBL/GenBank/DDBJ databases">
        <title>Comparison of the complete genome sequences of Rhodococcus erythropolis PR4 and Rhodococcus opacus B4.</title>
        <authorList>
            <person name="Takarada H."/>
            <person name="Sekine M."/>
            <person name="Hosoyama A."/>
            <person name="Yamada R."/>
            <person name="Fujisawa T."/>
            <person name="Omata S."/>
            <person name="Shimizu A."/>
            <person name="Tsukatani N."/>
            <person name="Tanikawa S."/>
            <person name="Fujita N."/>
            <person name="Harayama S."/>
        </authorList>
    </citation>
    <scope>NUCLEOTIDE SEQUENCE [LARGE SCALE GENOMIC DNA]</scope>
    <source>
        <strain evidence="2 3">B4</strain>
    </source>
</reference>
<gene>
    <name evidence="2" type="ordered locus">ROP_15250</name>
</gene>
<evidence type="ECO:0000256" key="1">
    <source>
        <dbReference type="SAM" id="MobiDB-lite"/>
    </source>
</evidence>
<dbReference type="PATRIC" id="fig|632772.20.peg.1604"/>
<dbReference type="Proteomes" id="UP000002212">
    <property type="component" value="Chromosome"/>
</dbReference>
<feature type="compositionally biased region" description="Polar residues" evidence="1">
    <location>
        <begin position="1"/>
        <end position="25"/>
    </location>
</feature>
<organism evidence="2 3">
    <name type="scientific">Rhodococcus opacus (strain B4)</name>
    <dbReference type="NCBI Taxonomy" id="632772"/>
    <lineage>
        <taxon>Bacteria</taxon>
        <taxon>Bacillati</taxon>
        <taxon>Actinomycetota</taxon>
        <taxon>Actinomycetes</taxon>
        <taxon>Mycobacteriales</taxon>
        <taxon>Nocardiaceae</taxon>
        <taxon>Rhodococcus</taxon>
    </lineage>
</organism>
<name>C1AXR8_RHOOB</name>
<accession>C1AXR8</accession>
<evidence type="ECO:0000313" key="3">
    <source>
        <dbReference type="Proteomes" id="UP000002212"/>
    </source>
</evidence>
<protein>
    <submittedName>
        <fullName evidence="2">Uncharacterized protein</fullName>
    </submittedName>
</protein>
<sequence length="102" mass="10877">MAQRTSEAQSTPEAQSTSGAQSHSDAVQRVQEAHSFAVQLPILGRMPLPRPEQLAFFAAIGLLAAVEIIEWPVALTIAAGHVLITDQHNRAVQEIGEALEGV</sequence>
<evidence type="ECO:0000313" key="2">
    <source>
        <dbReference type="EMBL" id="BAH49772.1"/>
    </source>
</evidence>
<dbReference type="AlphaFoldDB" id="C1AXR8"/>
<proteinExistence type="predicted"/>
<dbReference type="RefSeq" id="WP_012688744.1">
    <property type="nucleotide sequence ID" value="NC_012522.1"/>
</dbReference>
<dbReference type="HOGENOM" id="CLU_170371_0_0_11"/>
<dbReference type="KEGG" id="rop:ROP_15250"/>
<feature type="region of interest" description="Disordered" evidence="1">
    <location>
        <begin position="1"/>
        <end position="28"/>
    </location>
</feature>